<dbReference type="Proteomes" id="UP000257109">
    <property type="component" value="Unassembled WGS sequence"/>
</dbReference>
<protein>
    <submittedName>
        <fullName evidence="2">Uncharacterized protein</fullName>
    </submittedName>
</protein>
<dbReference type="InterPro" id="IPR036397">
    <property type="entry name" value="RNaseH_sf"/>
</dbReference>
<evidence type="ECO:0000313" key="3">
    <source>
        <dbReference type="Proteomes" id="UP000257109"/>
    </source>
</evidence>
<proteinExistence type="predicted"/>
<dbReference type="AlphaFoldDB" id="A0A371GUH2"/>
<gene>
    <name evidence="2" type="ORF">CR513_23455</name>
</gene>
<evidence type="ECO:0000313" key="2">
    <source>
        <dbReference type="EMBL" id="RDX94192.1"/>
    </source>
</evidence>
<feature type="region of interest" description="Disordered" evidence="1">
    <location>
        <begin position="73"/>
        <end position="151"/>
    </location>
</feature>
<sequence length="151" mass="17225">MTNPSRKYWSRLLEDALWVHRTAYRTPLGMSPYRIVFESASVQLTTQAHNSLSQIKIVEVKFIPVMCRLDGIRKSDQHPLKARKDKKRKEVSARKEKKKKNQKAKAAAEKSKSSQGSRPIKEGLSQDEAILVRPTLSWPGKATRPSSPMKK</sequence>
<dbReference type="Gene3D" id="3.30.420.10">
    <property type="entry name" value="Ribonuclease H-like superfamily/Ribonuclease H"/>
    <property type="match status" value="1"/>
</dbReference>
<dbReference type="OrthoDB" id="1903608at2759"/>
<feature type="non-terminal residue" evidence="2">
    <location>
        <position position="1"/>
    </location>
</feature>
<organism evidence="2 3">
    <name type="scientific">Mucuna pruriens</name>
    <name type="common">Velvet bean</name>
    <name type="synonym">Dolichos pruriens</name>
    <dbReference type="NCBI Taxonomy" id="157652"/>
    <lineage>
        <taxon>Eukaryota</taxon>
        <taxon>Viridiplantae</taxon>
        <taxon>Streptophyta</taxon>
        <taxon>Embryophyta</taxon>
        <taxon>Tracheophyta</taxon>
        <taxon>Spermatophyta</taxon>
        <taxon>Magnoliopsida</taxon>
        <taxon>eudicotyledons</taxon>
        <taxon>Gunneridae</taxon>
        <taxon>Pentapetalae</taxon>
        <taxon>rosids</taxon>
        <taxon>fabids</taxon>
        <taxon>Fabales</taxon>
        <taxon>Fabaceae</taxon>
        <taxon>Papilionoideae</taxon>
        <taxon>50 kb inversion clade</taxon>
        <taxon>NPAAA clade</taxon>
        <taxon>indigoferoid/millettioid clade</taxon>
        <taxon>Phaseoleae</taxon>
        <taxon>Mucuna</taxon>
    </lineage>
</organism>
<name>A0A371GUH2_MUCPR</name>
<keyword evidence="3" id="KW-1185">Reference proteome</keyword>
<accession>A0A371GUH2</accession>
<dbReference type="EMBL" id="QJKJ01004435">
    <property type="protein sequence ID" value="RDX94192.1"/>
    <property type="molecule type" value="Genomic_DNA"/>
</dbReference>
<dbReference type="GO" id="GO:0003676">
    <property type="term" value="F:nucleic acid binding"/>
    <property type="evidence" value="ECO:0007669"/>
    <property type="project" value="InterPro"/>
</dbReference>
<reference evidence="2" key="1">
    <citation type="submission" date="2018-05" db="EMBL/GenBank/DDBJ databases">
        <title>Draft genome of Mucuna pruriens seed.</title>
        <authorList>
            <person name="Nnadi N.E."/>
            <person name="Vos R."/>
            <person name="Hasami M.H."/>
            <person name="Devisetty U.K."/>
            <person name="Aguiy J.C."/>
        </authorList>
    </citation>
    <scope>NUCLEOTIDE SEQUENCE [LARGE SCALE GENOMIC DNA]</scope>
    <source>
        <strain evidence="2">JCA_2017</strain>
    </source>
</reference>
<comment type="caution">
    <text evidence="2">The sequence shown here is derived from an EMBL/GenBank/DDBJ whole genome shotgun (WGS) entry which is preliminary data.</text>
</comment>
<evidence type="ECO:0000256" key="1">
    <source>
        <dbReference type="SAM" id="MobiDB-lite"/>
    </source>
</evidence>